<dbReference type="AlphaFoldDB" id="A0AB38P498"/>
<comment type="caution">
    <text evidence="1">The sequence shown here is derived from an EMBL/GenBank/DDBJ whole genome shotgun (WGS) entry which is preliminary data.</text>
</comment>
<sequence>MGALAFYEYVRRFKYVLEINQTKKYNLSVLFYLKSIFKLDIIILNKLIEIRAKKKTNPSKSSSTNHSR</sequence>
<organism evidence="1 2">
    <name type="scientific">Enterobacter cancerogenus</name>
    <dbReference type="NCBI Taxonomy" id="69218"/>
    <lineage>
        <taxon>Bacteria</taxon>
        <taxon>Pseudomonadati</taxon>
        <taxon>Pseudomonadota</taxon>
        <taxon>Gammaproteobacteria</taxon>
        <taxon>Enterobacterales</taxon>
        <taxon>Enterobacteriaceae</taxon>
        <taxon>Enterobacter</taxon>
        <taxon>Enterobacter cloacae complex</taxon>
    </lineage>
</organism>
<evidence type="ECO:0000313" key="2">
    <source>
        <dbReference type="Proteomes" id="UP000306327"/>
    </source>
</evidence>
<proteinExistence type="predicted"/>
<accession>A0AB38P498</accession>
<dbReference type="Proteomes" id="UP000306327">
    <property type="component" value="Unassembled WGS sequence"/>
</dbReference>
<gene>
    <name evidence="1" type="ORF">EcCFBP13530_11645</name>
</gene>
<dbReference type="EMBL" id="QGAL01000003">
    <property type="protein sequence ID" value="TKK18989.1"/>
    <property type="molecule type" value="Genomic_DNA"/>
</dbReference>
<protein>
    <submittedName>
        <fullName evidence="1">Uncharacterized protein</fullName>
    </submittedName>
</protein>
<reference evidence="1 2" key="1">
    <citation type="journal article" date="2019" name="Sci. Rep.">
        <title>Differences in resource use lead to coexistence of seed-transmitted microbial populations.</title>
        <authorList>
            <person name="Torres-Cortes G."/>
            <person name="Garcia B.J."/>
            <person name="Compant S."/>
            <person name="Rezki S."/>
            <person name="Jones P."/>
            <person name="Preveaux A."/>
            <person name="Briand M."/>
            <person name="Roulet A."/>
            <person name="Bouchez O."/>
            <person name="Jacobson D."/>
            <person name="Barret M."/>
        </authorList>
    </citation>
    <scope>NUCLEOTIDE SEQUENCE [LARGE SCALE GENOMIC DNA]</scope>
    <source>
        <strain evidence="1 2">CFBP13530</strain>
    </source>
</reference>
<evidence type="ECO:0000313" key="1">
    <source>
        <dbReference type="EMBL" id="TKK18989.1"/>
    </source>
</evidence>
<name>A0AB38P498_9ENTR</name>